<dbReference type="RefSeq" id="WP_045309266.1">
    <property type="nucleotide sequence ID" value="NZ_JYJG01000001.1"/>
</dbReference>
<accession>A0A0F0HCU6</accession>
<keyword evidence="3" id="KW-1185">Reference proteome</keyword>
<dbReference type="Proteomes" id="UP000033393">
    <property type="component" value="Unassembled WGS sequence"/>
</dbReference>
<dbReference type="PATRIC" id="fig|68170.10.peg.69"/>
<dbReference type="AlphaFoldDB" id="A0A0F0HCU6"/>
<evidence type="ECO:0000313" key="2">
    <source>
        <dbReference type="EMBL" id="KJK53474.1"/>
    </source>
</evidence>
<reference evidence="2 3" key="1">
    <citation type="submission" date="2015-02" db="EMBL/GenBank/DDBJ databases">
        <authorList>
            <person name="Ju K.-S."/>
            <person name="Doroghazi J.R."/>
            <person name="Metcalf W."/>
        </authorList>
    </citation>
    <scope>NUCLEOTIDE SEQUENCE [LARGE SCALE GENOMIC DNA]</scope>
    <source>
        <strain evidence="2 3">NRRL B-16140</strain>
    </source>
</reference>
<protein>
    <submittedName>
        <fullName evidence="2">Uncharacterized protein</fullName>
    </submittedName>
</protein>
<proteinExistence type="predicted"/>
<dbReference type="EMBL" id="JYJG01000001">
    <property type="protein sequence ID" value="KJK53474.1"/>
    <property type="molecule type" value="Genomic_DNA"/>
</dbReference>
<evidence type="ECO:0000313" key="3">
    <source>
        <dbReference type="Proteomes" id="UP000033393"/>
    </source>
</evidence>
<feature type="chain" id="PRO_5038989224" evidence="1">
    <location>
        <begin position="23"/>
        <end position="151"/>
    </location>
</feature>
<comment type="caution">
    <text evidence="2">The sequence shown here is derived from an EMBL/GenBank/DDBJ whole genome shotgun (WGS) entry which is preliminary data.</text>
</comment>
<evidence type="ECO:0000256" key="1">
    <source>
        <dbReference type="SAM" id="SignalP"/>
    </source>
</evidence>
<keyword evidence="1" id="KW-0732">Signal</keyword>
<sequence length="151" mass="15119">MFAASTALALGGVAMASTTAVGADPVTDTQMQIKVHPVVGAWSGTVQHQGGSGSIQLGFTSSGSLCLHSGGDGHGTGQGTGTWKSTGAATFTFTVREHLSDNDGNPTGFVDVSQSGKIVGNTLNSSGVSKIYDVNGNFITNANATITATRV</sequence>
<name>A0A0F0HCU6_LENAE</name>
<gene>
    <name evidence="2" type="ORF">UK23_00335</name>
</gene>
<feature type="signal peptide" evidence="1">
    <location>
        <begin position="1"/>
        <end position="22"/>
    </location>
</feature>
<organism evidence="2 3">
    <name type="scientific">Lentzea aerocolonigenes</name>
    <name type="common">Lechevalieria aerocolonigenes</name>
    <name type="synonym">Saccharothrix aerocolonigenes</name>
    <dbReference type="NCBI Taxonomy" id="68170"/>
    <lineage>
        <taxon>Bacteria</taxon>
        <taxon>Bacillati</taxon>
        <taxon>Actinomycetota</taxon>
        <taxon>Actinomycetes</taxon>
        <taxon>Pseudonocardiales</taxon>
        <taxon>Pseudonocardiaceae</taxon>
        <taxon>Lentzea</taxon>
    </lineage>
</organism>
<dbReference type="OrthoDB" id="4254043at2"/>